<gene>
    <name evidence="3" type="ORF">FEM03_07305</name>
</gene>
<keyword evidence="2" id="KW-0812">Transmembrane</keyword>
<dbReference type="AlphaFoldDB" id="A0A5R8KGB9"/>
<name>A0A5R8KGB9_9BACT</name>
<reference evidence="3 4" key="1">
    <citation type="submission" date="2019-05" db="EMBL/GenBank/DDBJ databases">
        <title>Verrucobacter flavum gen. nov., sp. nov. a new member of the family Verrucomicrobiaceae.</title>
        <authorList>
            <person name="Szuroczki S."/>
            <person name="Abbaszade G."/>
            <person name="Szabo A."/>
            <person name="Felfoldi T."/>
            <person name="Schumann P."/>
            <person name="Boka K."/>
            <person name="Keki Z."/>
            <person name="Toumi M."/>
            <person name="Toth E."/>
        </authorList>
    </citation>
    <scope>NUCLEOTIDE SEQUENCE [LARGE SCALE GENOMIC DNA]</scope>
    <source>
        <strain evidence="3 4">MG-N-17</strain>
    </source>
</reference>
<evidence type="ECO:0000313" key="3">
    <source>
        <dbReference type="EMBL" id="TLD71330.1"/>
    </source>
</evidence>
<organism evidence="3 4">
    <name type="scientific">Phragmitibacter flavus</name>
    <dbReference type="NCBI Taxonomy" id="2576071"/>
    <lineage>
        <taxon>Bacteria</taxon>
        <taxon>Pseudomonadati</taxon>
        <taxon>Verrucomicrobiota</taxon>
        <taxon>Verrucomicrobiia</taxon>
        <taxon>Verrucomicrobiales</taxon>
        <taxon>Verrucomicrobiaceae</taxon>
        <taxon>Phragmitibacter</taxon>
    </lineage>
</organism>
<evidence type="ECO:0000256" key="1">
    <source>
        <dbReference type="SAM" id="MobiDB-lite"/>
    </source>
</evidence>
<dbReference type="Proteomes" id="UP000306196">
    <property type="component" value="Unassembled WGS sequence"/>
</dbReference>
<feature type="region of interest" description="Disordered" evidence="1">
    <location>
        <begin position="96"/>
        <end position="120"/>
    </location>
</feature>
<protein>
    <submittedName>
        <fullName evidence="3">Uncharacterized protein</fullName>
    </submittedName>
</protein>
<keyword evidence="2" id="KW-0472">Membrane</keyword>
<proteinExistence type="predicted"/>
<evidence type="ECO:0000313" key="4">
    <source>
        <dbReference type="Proteomes" id="UP000306196"/>
    </source>
</evidence>
<keyword evidence="2" id="KW-1133">Transmembrane helix</keyword>
<keyword evidence="4" id="KW-1185">Reference proteome</keyword>
<dbReference type="EMBL" id="VAUV01000005">
    <property type="protein sequence ID" value="TLD71330.1"/>
    <property type="molecule type" value="Genomic_DNA"/>
</dbReference>
<accession>A0A5R8KGB9</accession>
<sequence length="120" mass="13284">MKDASSELRLTETNSAEDSAGRTWGLEGNLFWHVVFGVFIAVLTLLLCFSAMRWSFKASAVLAAVPLTLSFIYVFGFRQGKPPGYDRDLLDGWLNGAGFSPDPQHQPEHPLHSDSHGTFQ</sequence>
<dbReference type="RefSeq" id="WP_138085543.1">
    <property type="nucleotide sequence ID" value="NZ_VAUV01000005.1"/>
</dbReference>
<feature type="transmembrane region" description="Helical" evidence="2">
    <location>
        <begin position="30"/>
        <end position="52"/>
    </location>
</feature>
<dbReference type="OrthoDB" id="196641at2"/>
<feature type="compositionally biased region" description="Basic and acidic residues" evidence="1">
    <location>
        <begin position="105"/>
        <end position="120"/>
    </location>
</feature>
<comment type="caution">
    <text evidence="3">The sequence shown here is derived from an EMBL/GenBank/DDBJ whole genome shotgun (WGS) entry which is preliminary data.</text>
</comment>
<evidence type="ECO:0000256" key="2">
    <source>
        <dbReference type="SAM" id="Phobius"/>
    </source>
</evidence>
<feature type="transmembrane region" description="Helical" evidence="2">
    <location>
        <begin position="58"/>
        <end position="77"/>
    </location>
</feature>